<evidence type="ECO:0000313" key="3">
    <source>
        <dbReference type="Proteomes" id="UP000199515"/>
    </source>
</evidence>
<proteinExistence type="predicted"/>
<accession>A0A1H3SEQ6</accession>
<dbReference type="SUPFAM" id="SSF52402">
    <property type="entry name" value="Adenine nucleotide alpha hydrolases-like"/>
    <property type="match status" value="1"/>
</dbReference>
<dbReference type="EMBL" id="FNON01000013">
    <property type="protein sequence ID" value="SDZ36394.1"/>
    <property type="molecule type" value="Genomic_DNA"/>
</dbReference>
<evidence type="ECO:0000259" key="1">
    <source>
        <dbReference type="Pfam" id="PF00733"/>
    </source>
</evidence>
<dbReference type="GO" id="GO:0006529">
    <property type="term" value="P:asparagine biosynthetic process"/>
    <property type="evidence" value="ECO:0007669"/>
    <property type="project" value="InterPro"/>
</dbReference>
<dbReference type="AlphaFoldDB" id="A0A1H3SEQ6"/>
<dbReference type="STRING" id="589385.SAMN05421504_113168"/>
<sequence>MDSGMGWYFVALPDLDEAQRISDLFDAGTHRVVTYPSGRPMLVARTHDDQFVAAEAGRVRGAVIGASSATADGLRSRFGRSGDVRELDSYSQSLAGSYHFVATDGDRLRVQGTASGLRRVFHAVIGGFPVASDRADLLAWLGGFAYDERALAMRLLGVLPHPLPEEPLWKGVAAVPPEEYLLLDKSGARTSLWWRRPEPVLSRVDGATGLRAALTDAVSVRTRAGGTVHCDLSGGLDSTPLCYLAAQGPAEVLANTAYNEDPGGREDLLWARRALPSMPRVRHTTSSTDDMPQFFEGVESITERLDAPTQAYLTAPRIRHSIEAALGGGARLYLNGLGGDHLLHGLPVWDHGIFRRRPWLAWRRARTNAMLTNRPLWRVGRELLNSESYRDWLLRMIGGARQDRHEESAITLGWDLPFMLPRWLSKDAIAAVTARMRQIGADAVPLGPDRARHAELAIVRDGCRIVRGTQQYAATMGMPFEAPFFDDRVVEACFAVRHEERDTPMEFKPLIKEAMRGALPGEFLARGSKASGSPQAARGLRDHWRTLLPLCEQSPLVGLGIVDFAALANSESPEHMGVRDSLFDYTVNCAVFLRNQVPAPAALA</sequence>
<protein>
    <submittedName>
        <fullName evidence="2">Asparagine synthase (Glutamine-hydrolysing)</fullName>
    </submittedName>
</protein>
<dbReference type="InterPro" id="IPR014729">
    <property type="entry name" value="Rossmann-like_a/b/a_fold"/>
</dbReference>
<reference evidence="2 3" key="1">
    <citation type="submission" date="2016-10" db="EMBL/GenBank/DDBJ databases">
        <authorList>
            <person name="de Groot N.N."/>
        </authorList>
    </citation>
    <scope>NUCLEOTIDE SEQUENCE [LARGE SCALE GENOMIC DNA]</scope>
    <source>
        <strain evidence="2 3">CPCC 202699</strain>
    </source>
</reference>
<name>A0A1H3SEQ6_9PSEU</name>
<dbReference type="Gene3D" id="3.40.50.620">
    <property type="entry name" value="HUPs"/>
    <property type="match status" value="1"/>
</dbReference>
<feature type="domain" description="Asparagine synthetase" evidence="1">
    <location>
        <begin position="210"/>
        <end position="547"/>
    </location>
</feature>
<dbReference type="GO" id="GO:0004066">
    <property type="term" value="F:asparagine synthase (glutamine-hydrolyzing) activity"/>
    <property type="evidence" value="ECO:0007669"/>
    <property type="project" value="InterPro"/>
</dbReference>
<evidence type="ECO:0000313" key="2">
    <source>
        <dbReference type="EMBL" id="SDZ36394.1"/>
    </source>
</evidence>
<dbReference type="Pfam" id="PF00733">
    <property type="entry name" value="Asn_synthase"/>
    <property type="match status" value="1"/>
</dbReference>
<dbReference type="Proteomes" id="UP000199515">
    <property type="component" value="Unassembled WGS sequence"/>
</dbReference>
<gene>
    <name evidence="2" type="ORF">SAMN05421504_113168</name>
</gene>
<organism evidence="2 3">
    <name type="scientific">Amycolatopsis xylanica</name>
    <dbReference type="NCBI Taxonomy" id="589385"/>
    <lineage>
        <taxon>Bacteria</taxon>
        <taxon>Bacillati</taxon>
        <taxon>Actinomycetota</taxon>
        <taxon>Actinomycetes</taxon>
        <taxon>Pseudonocardiales</taxon>
        <taxon>Pseudonocardiaceae</taxon>
        <taxon>Amycolatopsis</taxon>
    </lineage>
</organism>
<keyword evidence="3" id="KW-1185">Reference proteome</keyword>
<dbReference type="InterPro" id="IPR001962">
    <property type="entry name" value="Asn_synthase"/>
</dbReference>